<dbReference type="EMBL" id="UINC01000414">
    <property type="protein sequence ID" value="SUZ54892.1"/>
    <property type="molecule type" value="Genomic_DNA"/>
</dbReference>
<name>A0A381NJU4_9ZZZZ</name>
<gene>
    <name evidence="1" type="ORF">METZ01_LOCUS7746</name>
</gene>
<evidence type="ECO:0008006" key="2">
    <source>
        <dbReference type="Google" id="ProtNLM"/>
    </source>
</evidence>
<proteinExistence type="predicted"/>
<evidence type="ECO:0000313" key="1">
    <source>
        <dbReference type="EMBL" id="SUZ54892.1"/>
    </source>
</evidence>
<reference evidence="1" key="1">
    <citation type="submission" date="2018-05" db="EMBL/GenBank/DDBJ databases">
        <authorList>
            <person name="Lanie J.A."/>
            <person name="Ng W.-L."/>
            <person name="Kazmierczak K.M."/>
            <person name="Andrzejewski T.M."/>
            <person name="Davidsen T.M."/>
            <person name="Wayne K.J."/>
            <person name="Tettelin H."/>
            <person name="Glass J.I."/>
            <person name="Rusch D."/>
            <person name="Podicherti R."/>
            <person name="Tsui H.-C.T."/>
            <person name="Winkler M.E."/>
        </authorList>
    </citation>
    <scope>NUCLEOTIDE SEQUENCE</scope>
</reference>
<sequence length="326" mass="37198">MSEHEYAQANEMAGYLLHGGLDSEGNYISPRTKKRWDAINEWSNNLTGQGHPLLDCSVQILKYGNYPNFDQAKYLLSLGEGNFLWNSLTITGVIEARGRALAEITAPDFQEIIKEDISQTATGHMNKGLFVAHGFDEGGDPDSKQGAHDQMWFAARDLLFGKDAYPIPEVPDNIGRPVEEEDKWPIPVEYAGIVDFLMNVLMIEVRAECFFQFSMNIAACEELFQDRRDDALLAAEMVRRIRQDEAVHVAYLNLIVSELRSFTFKTEKGELLGSDFIDSYWDKMVKWHGEEIHHEFKDQRIEIIEETLKNQDNADSVIESFHRLAS</sequence>
<organism evidence="1">
    <name type="scientific">marine metagenome</name>
    <dbReference type="NCBI Taxonomy" id="408172"/>
    <lineage>
        <taxon>unclassified sequences</taxon>
        <taxon>metagenomes</taxon>
        <taxon>ecological metagenomes</taxon>
    </lineage>
</organism>
<protein>
    <recommendedName>
        <fullName evidence="2">Ferritin-like domain-containing protein</fullName>
    </recommendedName>
</protein>
<dbReference type="AlphaFoldDB" id="A0A381NJU4"/>
<accession>A0A381NJU4</accession>